<comment type="caution">
    <text evidence="2">The sequence shown here is derived from an EMBL/GenBank/DDBJ whole genome shotgun (WGS) entry which is preliminary data.</text>
</comment>
<dbReference type="InterPro" id="IPR036928">
    <property type="entry name" value="AS_sf"/>
</dbReference>
<dbReference type="AlphaFoldDB" id="F9UJG2"/>
<gene>
    <name evidence="2" type="ORF">MCSF7_03103</name>
</gene>
<evidence type="ECO:0000259" key="1">
    <source>
        <dbReference type="Pfam" id="PF01425"/>
    </source>
</evidence>
<proteinExistence type="predicted"/>
<dbReference type="eggNOG" id="COG0154">
    <property type="taxonomic scope" value="Bacteria"/>
</dbReference>
<dbReference type="STRING" id="1037410.MCSF7_03103"/>
<dbReference type="EC" id="3.5.1.4" evidence="2"/>
<sequence length="442" mass="49093">MKVLGNFEKALYELSNDKNNAVTQLFPFEKSRNVNGLLNNAIFTIKDNYATDCAYTSASSRILNNFQASYNATVIDKLLNAGAIRIARVNCDELALGGTGTFSANGLIRNPLDSERLAGGSSSGSIATLTENISFALGSDTGDSVRLPASYCGKVGFKPSYGAISRYGLFAYASSLDTVAYFTHNVNDTALISQIAYGQDEKDFTSQNVKIDNVKKTKPTKIGVLNVSKLNLIVKKEFDKFIELLRSQNVEIEVIEPDENILNAIKPVYDIISYSEASSNLSNLNGIAFGNRQDGNSWEEIMINTRSNGFGNMVQRRLTLGSFFLHSENQKELFIKAQKARRVISNYLNSLHDKYDFIIFPAYADVAPYIEKENVNYGYMEYILTGSNLAGNPSLTIPFIKINNLPVNLALDAKIYQDEKLLSYALWIEELIEKNFKGEKNE</sequence>
<organism evidence="2 3">
    <name type="scientific">Mycoplasmopsis columbina SF7</name>
    <dbReference type="NCBI Taxonomy" id="1037410"/>
    <lineage>
        <taxon>Bacteria</taxon>
        <taxon>Bacillati</taxon>
        <taxon>Mycoplasmatota</taxon>
        <taxon>Mycoplasmoidales</taxon>
        <taxon>Metamycoplasmataceae</taxon>
        <taxon>Mycoplasmopsis</taxon>
    </lineage>
</organism>
<reference evidence="2 3" key="1">
    <citation type="journal article" date="2013" name="Genome Announc.">
        <title>Genome Sequence of Mycoplasma columbinum Strain SF7.</title>
        <authorList>
            <person name="Guo Z."/>
            <person name="Xu X."/>
            <person name="Zheng Q."/>
            <person name="Li T."/>
            <person name="Kuang S."/>
            <person name="Zhang Z."/>
            <person name="Chen Y."/>
            <person name="Lu X."/>
            <person name="Zhou R."/>
            <person name="Bi D."/>
            <person name="Jin H."/>
        </authorList>
    </citation>
    <scope>NUCLEOTIDE SEQUENCE [LARGE SCALE GENOMIC DNA]</scope>
    <source>
        <strain evidence="2 3">SF7</strain>
    </source>
</reference>
<dbReference type="PANTHER" id="PTHR11895">
    <property type="entry name" value="TRANSAMIDASE"/>
    <property type="match status" value="1"/>
</dbReference>
<dbReference type="PANTHER" id="PTHR11895:SF151">
    <property type="entry name" value="GLUTAMYL-TRNA(GLN) AMIDOTRANSFERASE SUBUNIT A"/>
    <property type="match status" value="1"/>
</dbReference>
<dbReference type="InterPro" id="IPR000120">
    <property type="entry name" value="Amidase"/>
</dbReference>
<dbReference type="InterPro" id="IPR023631">
    <property type="entry name" value="Amidase_dom"/>
</dbReference>
<dbReference type="RefSeq" id="WP_006608429.1">
    <property type="nucleotide sequence ID" value="NZ_AFXA01000005.1"/>
</dbReference>
<accession>F9UJG2</accession>
<dbReference type="SUPFAM" id="SSF75304">
    <property type="entry name" value="Amidase signature (AS) enzymes"/>
    <property type="match status" value="1"/>
</dbReference>
<protein>
    <submittedName>
        <fullName evidence="2">Amidase</fullName>
        <ecNumber evidence="2">3.5.1.4</ecNumber>
    </submittedName>
</protein>
<feature type="domain" description="Amidase" evidence="1">
    <location>
        <begin position="29"/>
        <end position="422"/>
    </location>
</feature>
<dbReference type="GO" id="GO:0004040">
    <property type="term" value="F:amidase activity"/>
    <property type="evidence" value="ECO:0007669"/>
    <property type="project" value="UniProtKB-EC"/>
</dbReference>
<keyword evidence="2" id="KW-0378">Hydrolase</keyword>
<name>F9UJG2_9BACT</name>
<evidence type="ECO:0000313" key="2">
    <source>
        <dbReference type="EMBL" id="EGV00505.1"/>
    </source>
</evidence>
<evidence type="ECO:0000313" key="3">
    <source>
        <dbReference type="Proteomes" id="UP000004978"/>
    </source>
</evidence>
<keyword evidence="3" id="KW-1185">Reference proteome</keyword>
<dbReference type="EMBL" id="AFXA01000005">
    <property type="protein sequence ID" value="EGV00505.1"/>
    <property type="molecule type" value="Genomic_DNA"/>
</dbReference>
<dbReference type="Pfam" id="PF01425">
    <property type="entry name" value="Amidase"/>
    <property type="match status" value="1"/>
</dbReference>
<dbReference type="Gene3D" id="3.90.1300.10">
    <property type="entry name" value="Amidase signature (AS) domain"/>
    <property type="match status" value="1"/>
</dbReference>
<dbReference type="Proteomes" id="UP000004978">
    <property type="component" value="Unassembled WGS sequence"/>
</dbReference>
<dbReference type="NCBIfam" id="NF005517">
    <property type="entry name" value="PRK07139.1"/>
    <property type="match status" value="1"/>
</dbReference>